<evidence type="ECO:0000313" key="2">
    <source>
        <dbReference type="EMBL" id="CAD6901893.1"/>
    </source>
</evidence>
<dbReference type="AlphaFoldDB" id="A0A8T8TIE6"/>
<evidence type="ECO:0008006" key="6">
    <source>
        <dbReference type="Google" id="ProtNLM"/>
    </source>
</evidence>
<accession>A0A8T8TIE6</accession>
<dbReference type="Proteomes" id="UP000077671">
    <property type="component" value="Unassembled WGS sequence"/>
</dbReference>
<sequence>MRFTFLTFVFVVSLFVGIVQAYREEEHRNCEVMAKQHCGNGPLQKYYHNCLCYYWTNYNEGPSCEDGCYKDYIDLYNGDKKTVRTKCSISCAGVGPEGCQPFKGPC</sequence>
<dbReference type="Proteomes" id="UP000836402">
    <property type="component" value="Unassembled WGS sequence"/>
</dbReference>
<evidence type="ECO:0000313" key="4">
    <source>
        <dbReference type="Proteomes" id="UP000077671"/>
    </source>
</evidence>
<comment type="caution">
    <text evidence="3">The sequence shown here is derived from an EMBL/GenBank/DDBJ whole genome shotgun (WGS) entry which is preliminary data.</text>
</comment>
<dbReference type="EMBL" id="CAJHJG010000376">
    <property type="protein sequence ID" value="CAD6901893.1"/>
    <property type="molecule type" value="Genomic_DNA"/>
</dbReference>
<reference evidence="2" key="3">
    <citation type="submission" date="2020-10" db="EMBL/GenBank/DDBJ databases">
        <authorList>
            <person name="Sedaghatjoo S."/>
        </authorList>
    </citation>
    <scope>NUCLEOTIDE SEQUENCE</scope>
    <source>
        <strain evidence="2">AZH3</strain>
    </source>
</reference>
<keyword evidence="1" id="KW-0732">Signal</keyword>
<organism evidence="3 4">
    <name type="scientific">Tilletia caries</name>
    <name type="common">wheat bunt fungus</name>
    <dbReference type="NCBI Taxonomy" id="13290"/>
    <lineage>
        <taxon>Eukaryota</taxon>
        <taxon>Fungi</taxon>
        <taxon>Dikarya</taxon>
        <taxon>Basidiomycota</taxon>
        <taxon>Ustilaginomycotina</taxon>
        <taxon>Exobasidiomycetes</taxon>
        <taxon>Tilletiales</taxon>
        <taxon>Tilletiaceae</taxon>
        <taxon>Tilletia</taxon>
    </lineage>
</organism>
<protein>
    <recommendedName>
        <fullName evidence="6">WSC domain-containing protein</fullName>
    </recommendedName>
</protein>
<keyword evidence="5" id="KW-1185">Reference proteome</keyword>
<evidence type="ECO:0000256" key="1">
    <source>
        <dbReference type="SAM" id="SignalP"/>
    </source>
</evidence>
<evidence type="ECO:0000313" key="5">
    <source>
        <dbReference type="Proteomes" id="UP000836402"/>
    </source>
</evidence>
<name>A0A8T8TIE6_9BASI</name>
<reference evidence="3" key="2">
    <citation type="journal article" date="2019" name="IMA Fungus">
        <title>Genome sequencing and comparison of five Tilletia species to identify candidate genes for the detection of regulated species infecting wheat.</title>
        <authorList>
            <person name="Nguyen H.D.T."/>
            <person name="Sultana T."/>
            <person name="Kesanakurti P."/>
            <person name="Hambleton S."/>
        </authorList>
    </citation>
    <scope>NUCLEOTIDE SEQUENCE</scope>
    <source>
        <strain evidence="3">DAOMC 238032</strain>
    </source>
</reference>
<dbReference type="EMBL" id="LWDD02000383">
    <property type="protein sequence ID" value="KAE8261305.1"/>
    <property type="molecule type" value="Genomic_DNA"/>
</dbReference>
<proteinExistence type="predicted"/>
<feature type="signal peptide" evidence="1">
    <location>
        <begin position="1"/>
        <end position="21"/>
    </location>
</feature>
<reference evidence="3" key="1">
    <citation type="submission" date="2016-04" db="EMBL/GenBank/DDBJ databases">
        <authorList>
            <person name="Nguyen H.D."/>
            <person name="Kesanakurti P."/>
            <person name="Cullis J."/>
            <person name="Levesque C.A."/>
            <person name="Hambleton S."/>
        </authorList>
    </citation>
    <scope>NUCLEOTIDE SEQUENCE</scope>
    <source>
        <strain evidence="3">DAOMC 238032</strain>
    </source>
</reference>
<evidence type="ECO:0000313" key="3">
    <source>
        <dbReference type="EMBL" id="KAE8261305.1"/>
    </source>
</evidence>
<feature type="chain" id="PRO_5035935712" description="WSC domain-containing protein" evidence="1">
    <location>
        <begin position="22"/>
        <end position="106"/>
    </location>
</feature>
<gene>
    <name evidence="3" type="ORF">A4X03_0g3368</name>
    <name evidence="2" type="ORF">JKIAZH3_G509</name>
</gene>